<dbReference type="GO" id="GO:0031508">
    <property type="term" value="P:pericentric heterochromatin formation"/>
    <property type="evidence" value="ECO:0007669"/>
    <property type="project" value="TreeGrafter"/>
</dbReference>
<comment type="subcellular location">
    <subcellularLocation>
        <location evidence="1">Nucleus</location>
    </subcellularLocation>
</comment>
<feature type="compositionally biased region" description="Polar residues" evidence="9">
    <location>
        <begin position="487"/>
        <end position="503"/>
    </location>
</feature>
<evidence type="ECO:0000256" key="6">
    <source>
        <dbReference type="ARBA" id="ARBA00022840"/>
    </source>
</evidence>
<keyword evidence="13" id="KW-1185">Reference proteome</keyword>
<evidence type="ECO:0000259" key="10">
    <source>
        <dbReference type="PROSITE" id="PS51192"/>
    </source>
</evidence>
<dbReference type="GO" id="GO:0044027">
    <property type="term" value="P:negative regulation of gene expression via chromosomal CpG island methylation"/>
    <property type="evidence" value="ECO:0007669"/>
    <property type="project" value="TreeGrafter"/>
</dbReference>
<dbReference type="InterPro" id="IPR000330">
    <property type="entry name" value="SNF2_N"/>
</dbReference>
<reference evidence="12 13" key="1">
    <citation type="submission" date="2017-06" db="EMBL/GenBank/DDBJ databases">
        <title>Draft genome sequence of a variant of Elsinoe murrayae.</title>
        <authorList>
            <person name="Cheng Q."/>
        </authorList>
    </citation>
    <scope>NUCLEOTIDE SEQUENCE [LARGE SCALE GENOMIC DNA]</scope>
    <source>
        <strain evidence="12 13">CQ-2017a</strain>
    </source>
</reference>
<feature type="compositionally biased region" description="Basic and acidic residues" evidence="9">
    <location>
        <begin position="541"/>
        <end position="555"/>
    </location>
</feature>
<dbReference type="AlphaFoldDB" id="A0A2K1QNL8"/>
<feature type="region of interest" description="Disordered" evidence="9">
    <location>
        <begin position="467"/>
        <end position="555"/>
    </location>
</feature>
<evidence type="ECO:0000256" key="5">
    <source>
        <dbReference type="ARBA" id="ARBA00022806"/>
    </source>
</evidence>
<dbReference type="InterPro" id="IPR027417">
    <property type="entry name" value="P-loop_NTPase"/>
</dbReference>
<dbReference type="InParanoid" id="A0A2K1QNL8"/>
<dbReference type="PANTHER" id="PTHR47161">
    <property type="entry name" value="LYMPHOID-SPECIFIC HELICASE"/>
    <property type="match status" value="1"/>
</dbReference>
<dbReference type="Gene3D" id="3.40.50.10810">
    <property type="entry name" value="Tandem AAA-ATPase domain"/>
    <property type="match status" value="1"/>
</dbReference>
<name>A0A2K1QNL8_9PEZI</name>
<dbReference type="Gene3D" id="3.40.50.300">
    <property type="entry name" value="P-loop containing nucleotide triphosphate hydrolases"/>
    <property type="match status" value="1"/>
</dbReference>
<keyword evidence="8" id="KW-0539">Nucleus</keyword>
<dbReference type="EMBL" id="NKHZ01000055">
    <property type="protein sequence ID" value="PNS16715.1"/>
    <property type="molecule type" value="Genomic_DNA"/>
</dbReference>
<dbReference type="GO" id="GO:0005524">
    <property type="term" value="F:ATP binding"/>
    <property type="evidence" value="ECO:0007669"/>
    <property type="project" value="UniProtKB-KW"/>
</dbReference>
<feature type="compositionally biased region" description="Basic and acidic residues" evidence="9">
    <location>
        <begin position="72"/>
        <end position="96"/>
    </location>
</feature>
<feature type="region of interest" description="Disordered" evidence="9">
    <location>
        <begin position="63"/>
        <end position="133"/>
    </location>
</feature>
<dbReference type="PROSITE" id="PS51192">
    <property type="entry name" value="HELICASE_ATP_BIND_1"/>
    <property type="match status" value="1"/>
</dbReference>
<dbReference type="FunCoup" id="A0A2K1QNL8">
    <property type="interactions" value="479"/>
</dbReference>
<dbReference type="GO" id="GO:0006346">
    <property type="term" value="P:DNA methylation-dependent constitutive heterochromatin formation"/>
    <property type="evidence" value="ECO:0007669"/>
    <property type="project" value="TreeGrafter"/>
</dbReference>
<dbReference type="GO" id="GO:0004386">
    <property type="term" value="F:helicase activity"/>
    <property type="evidence" value="ECO:0007669"/>
    <property type="project" value="UniProtKB-KW"/>
</dbReference>
<dbReference type="Pfam" id="PF00271">
    <property type="entry name" value="Helicase_C"/>
    <property type="match status" value="1"/>
</dbReference>
<keyword evidence="6" id="KW-0067">ATP-binding</keyword>
<gene>
    <name evidence="12" type="ORF">CAC42_4679</name>
</gene>
<keyword evidence="4" id="KW-0378">Hydrolase</keyword>
<feature type="compositionally biased region" description="Basic and acidic residues" evidence="9">
    <location>
        <begin position="124"/>
        <end position="133"/>
    </location>
</feature>
<comment type="caution">
    <text evidence="12">The sequence shown here is derived from an EMBL/GenBank/DDBJ whole genome shotgun (WGS) entry which is preliminary data.</text>
</comment>
<protein>
    <submittedName>
        <fullName evidence="12">Lymphoid-specific helicase</fullName>
    </submittedName>
</protein>
<evidence type="ECO:0000256" key="3">
    <source>
        <dbReference type="ARBA" id="ARBA00022741"/>
    </source>
</evidence>
<dbReference type="PROSITE" id="PS51194">
    <property type="entry name" value="HELICASE_CTER"/>
    <property type="match status" value="1"/>
</dbReference>
<evidence type="ECO:0000256" key="8">
    <source>
        <dbReference type="ARBA" id="ARBA00023242"/>
    </source>
</evidence>
<dbReference type="GO" id="GO:0016787">
    <property type="term" value="F:hydrolase activity"/>
    <property type="evidence" value="ECO:0007669"/>
    <property type="project" value="UniProtKB-KW"/>
</dbReference>
<dbReference type="SMART" id="SM00487">
    <property type="entry name" value="DEXDc"/>
    <property type="match status" value="1"/>
</dbReference>
<feature type="compositionally biased region" description="Polar residues" evidence="9">
    <location>
        <begin position="467"/>
        <end position="478"/>
    </location>
</feature>
<evidence type="ECO:0000256" key="4">
    <source>
        <dbReference type="ARBA" id="ARBA00022801"/>
    </source>
</evidence>
<evidence type="ECO:0000256" key="2">
    <source>
        <dbReference type="ARBA" id="ARBA00007025"/>
    </source>
</evidence>
<organism evidence="12 13">
    <name type="scientific">Sphaceloma murrayae</name>
    <dbReference type="NCBI Taxonomy" id="2082308"/>
    <lineage>
        <taxon>Eukaryota</taxon>
        <taxon>Fungi</taxon>
        <taxon>Dikarya</taxon>
        <taxon>Ascomycota</taxon>
        <taxon>Pezizomycotina</taxon>
        <taxon>Dothideomycetes</taxon>
        <taxon>Dothideomycetidae</taxon>
        <taxon>Myriangiales</taxon>
        <taxon>Elsinoaceae</taxon>
        <taxon>Sphaceloma</taxon>
    </lineage>
</organism>
<dbReference type="PANTHER" id="PTHR47161:SF1">
    <property type="entry name" value="LYMPHOID-SPECIFIC HELICASE"/>
    <property type="match status" value="1"/>
</dbReference>
<feature type="domain" description="Helicase C-terminal" evidence="11">
    <location>
        <begin position="611"/>
        <end position="763"/>
    </location>
</feature>
<evidence type="ECO:0000313" key="13">
    <source>
        <dbReference type="Proteomes" id="UP000243797"/>
    </source>
</evidence>
<dbReference type="InterPro" id="IPR001650">
    <property type="entry name" value="Helicase_C-like"/>
</dbReference>
<dbReference type="SMART" id="SM00490">
    <property type="entry name" value="HELICc"/>
    <property type="match status" value="1"/>
</dbReference>
<dbReference type="GO" id="GO:0005721">
    <property type="term" value="C:pericentric heterochromatin"/>
    <property type="evidence" value="ECO:0007669"/>
    <property type="project" value="TreeGrafter"/>
</dbReference>
<dbReference type="OrthoDB" id="5857104at2759"/>
<evidence type="ECO:0000256" key="9">
    <source>
        <dbReference type="SAM" id="MobiDB-lite"/>
    </source>
</evidence>
<sequence>MEQEEAKMMAQRRKEEEKRQRDLDAQRKEDMEGGEEQIDKKYKALEYLLSQSKLYSTIMLQQMQSQDAAANAKDEKDAKKAQKREERAEKAAETSQRKATRSMAAGKDETEAKGTQKKTRGRPKKENSVNKEKISDFFKKEDIEAKAGETTVQEALEQEAGDSVKPGDIGVQELKSAKQPDLVTGGLMRTYQLEGLDWLISLYENGLNGILADEMGLGKTIQTISFIAFLREKGVNGPFLIAAPLSTTSNWVSEFKKWTPKIPVVLYHGSKQEREEVRRKQLKNPGSSNFPVICTSYEICMNDRKFLAHYGWKFIIIDEGHRIKNLDCKLIRELQSYQSANRLLITGTPLQNNLTELWSLLHFLMPSIFNSLQSFESWFDFSALKEREGYQEILSEQRKKSLVSSLHAILKPFLLRRVKADVETSLPKKREYILYAPLTAYQRELYNEILSGDSRSYLENKAFETLSRQATPSGSRAQSLKRKAIDRSSTPNKSAKASRASTPASAAGSVRSRRSRKSTNYEEVSDTKYFQQLESTPSPSESEHSSDEENQERQKTLALAKRQIGGKKLQNPVLQLRLCCNSPHNFYWPFSSDDESDVDETLVSESGKMMLLDRLLPRLLSLGHKVLIFSQFKTQLDILETYCTVLRGWNICRIDGSIAQTERQEQIDRFNDAGSDTDVFLLSTRAGGQGINLAAADTVLLFDSDWNPQQDLQAQDRAHRIGQTRPVIVYRFATKGTVEAMLLEKAEGKRRLEKLVIRKGGFRGSGRAGAADEGGMDELRMLLGRDDGQRVEAEEGVIGDDELAVLTDRSEEAFERAEKGLERAGAVFKSVETKRDGEGLLESLQK</sequence>
<evidence type="ECO:0000256" key="1">
    <source>
        <dbReference type="ARBA" id="ARBA00004123"/>
    </source>
</evidence>
<accession>A0A2K1QNL8</accession>
<dbReference type="CDD" id="cd18793">
    <property type="entry name" value="SF2_C_SNF"/>
    <property type="match status" value="1"/>
</dbReference>
<feature type="region of interest" description="Disordered" evidence="9">
    <location>
        <begin position="1"/>
        <end position="38"/>
    </location>
</feature>
<comment type="similarity">
    <text evidence="2">Belongs to the SNF2/RAD54 helicase family.</text>
</comment>
<dbReference type="InterPro" id="IPR014001">
    <property type="entry name" value="Helicase_ATP-bd"/>
</dbReference>
<dbReference type="InterPro" id="IPR049730">
    <property type="entry name" value="SNF2/RAD54-like_C"/>
</dbReference>
<dbReference type="Proteomes" id="UP000243797">
    <property type="component" value="Unassembled WGS sequence"/>
</dbReference>
<dbReference type="STRING" id="2082308.A0A2K1QNL8"/>
<evidence type="ECO:0000259" key="11">
    <source>
        <dbReference type="PROSITE" id="PS51194"/>
    </source>
</evidence>
<dbReference type="FunFam" id="3.40.50.10810:FF:000015">
    <property type="entry name" value="lymphoid-specific helicase isoform X1"/>
    <property type="match status" value="1"/>
</dbReference>
<evidence type="ECO:0000313" key="12">
    <source>
        <dbReference type="EMBL" id="PNS16715.1"/>
    </source>
</evidence>
<dbReference type="InterPro" id="IPR038718">
    <property type="entry name" value="SNF2-like_sf"/>
</dbReference>
<dbReference type="GO" id="GO:0005634">
    <property type="term" value="C:nucleus"/>
    <property type="evidence" value="ECO:0007669"/>
    <property type="project" value="UniProtKB-SubCell"/>
</dbReference>
<evidence type="ECO:0000256" key="7">
    <source>
        <dbReference type="ARBA" id="ARBA00023054"/>
    </source>
</evidence>
<keyword evidence="5 12" id="KW-0347">Helicase</keyword>
<dbReference type="SUPFAM" id="SSF52540">
    <property type="entry name" value="P-loop containing nucleoside triphosphate hydrolases"/>
    <property type="match status" value="2"/>
</dbReference>
<dbReference type="Pfam" id="PF00176">
    <property type="entry name" value="SNF2-rel_dom"/>
    <property type="match status" value="1"/>
</dbReference>
<proteinExistence type="inferred from homology"/>
<keyword evidence="7" id="KW-0175">Coiled coil</keyword>
<dbReference type="GO" id="GO:0003682">
    <property type="term" value="F:chromatin binding"/>
    <property type="evidence" value="ECO:0007669"/>
    <property type="project" value="TreeGrafter"/>
</dbReference>
<feature type="domain" description="Helicase ATP-binding" evidence="10">
    <location>
        <begin position="200"/>
        <end position="367"/>
    </location>
</feature>
<dbReference type="CDD" id="cd18009">
    <property type="entry name" value="DEXHc_HELLS_SMARCA6"/>
    <property type="match status" value="1"/>
</dbReference>
<dbReference type="InterPro" id="IPR044753">
    <property type="entry name" value="HELLS_N"/>
</dbReference>
<keyword evidence="3" id="KW-0547">Nucleotide-binding</keyword>